<comment type="similarity">
    <text evidence="2">Belongs to the glycosyl hydrolase 88 family.</text>
</comment>
<geneLocation type="plasmid" evidence="3 4">
    <name>pPP5</name>
</geneLocation>
<dbReference type="GO" id="GO:0016787">
    <property type="term" value="F:hydrolase activity"/>
    <property type="evidence" value="ECO:0007669"/>
    <property type="project" value="UniProtKB-KW"/>
</dbReference>
<dbReference type="InterPro" id="IPR052369">
    <property type="entry name" value="UG_Glycosaminoglycan_Hydrolase"/>
</dbReference>
<dbReference type="EMBL" id="AP025297">
    <property type="protein sequence ID" value="BDD01943.1"/>
    <property type="molecule type" value="Genomic_DNA"/>
</dbReference>
<protein>
    <submittedName>
        <fullName evidence="3">Glucuronyl hydrolase</fullName>
    </submittedName>
</protein>
<dbReference type="SUPFAM" id="SSF48208">
    <property type="entry name" value="Six-hairpin glycosidases"/>
    <property type="match status" value="1"/>
</dbReference>
<keyword evidence="3" id="KW-0614">Plasmid</keyword>
<dbReference type="Gene3D" id="1.50.10.10">
    <property type="match status" value="1"/>
</dbReference>
<gene>
    <name evidence="3" type="ORF">PEPS_42230</name>
</gene>
<dbReference type="InterPro" id="IPR012341">
    <property type="entry name" value="6hp_glycosidase-like_sf"/>
</dbReference>
<dbReference type="PANTHER" id="PTHR36845">
    <property type="entry name" value="HYDROLASE, PUTATIVE (AFU_ORTHOLOGUE AFUA_7G05090)-RELATED"/>
    <property type="match status" value="1"/>
</dbReference>
<evidence type="ECO:0000313" key="4">
    <source>
        <dbReference type="Proteomes" id="UP001354989"/>
    </source>
</evidence>
<dbReference type="Proteomes" id="UP001354989">
    <property type="component" value="Plasmid pPP5"/>
</dbReference>
<reference evidence="3 4" key="1">
    <citation type="submission" date="2021-12" db="EMBL/GenBank/DDBJ databases">
        <title>Genome sequencing of bacteria with rrn-lacking chromosome and rrn-plasmid.</title>
        <authorList>
            <person name="Anda M."/>
            <person name="Iwasaki W."/>
        </authorList>
    </citation>
    <scope>NUCLEOTIDE SEQUENCE [LARGE SCALE GENOMIC DNA]</scope>
    <source>
        <strain evidence="3 4">NBRC 101262</strain>
        <plasmid evidence="3 4">pPP5</plasmid>
    </source>
</reference>
<evidence type="ECO:0000256" key="1">
    <source>
        <dbReference type="ARBA" id="ARBA00022801"/>
    </source>
</evidence>
<accession>A0ABN6LFJ9</accession>
<keyword evidence="1 3" id="KW-0378">Hydrolase</keyword>
<evidence type="ECO:0000256" key="2">
    <source>
        <dbReference type="ARBA" id="ARBA00038358"/>
    </source>
</evidence>
<dbReference type="PROSITE" id="PS51257">
    <property type="entry name" value="PROKAR_LIPOPROTEIN"/>
    <property type="match status" value="1"/>
</dbReference>
<dbReference type="InterPro" id="IPR008928">
    <property type="entry name" value="6-hairpin_glycosidase_sf"/>
</dbReference>
<dbReference type="PANTHER" id="PTHR36845:SF1">
    <property type="entry name" value="HYDROLASE, PUTATIVE (AFU_ORTHOLOGUE AFUA_7G05090)-RELATED"/>
    <property type="match status" value="1"/>
</dbReference>
<dbReference type="Pfam" id="PF07470">
    <property type="entry name" value="Glyco_hydro_88"/>
    <property type="match status" value="1"/>
</dbReference>
<proteinExistence type="inferred from homology"/>
<dbReference type="InterPro" id="IPR010905">
    <property type="entry name" value="Glyco_hydro_88"/>
</dbReference>
<keyword evidence="4" id="KW-1185">Reference proteome</keyword>
<evidence type="ECO:0000313" key="3">
    <source>
        <dbReference type="EMBL" id="BDD01943.1"/>
    </source>
</evidence>
<name>A0ABN6LFJ9_9BACT</name>
<organism evidence="3 4">
    <name type="scientific">Persicobacter psychrovividus</name>
    <dbReference type="NCBI Taxonomy" id="387638"/>
    <lineage>
        <taxon>Bacteria</taxon>
        <taxon>Pseudomonadati</taxon>
        <taxon>Bacteroidota</taxon>
        <taxon>Cytophagia</taxon>
        <taxon>Cytophagales</taxon>
        <taxon>Persicobacteraceae</taxon>
        <taxon>Persicobacter</taxon>
    </lineage>
</organism>
<sequence length="420" mass="48432">MVSMMKFFKHMYVRTMRFLNLSAFALLIIGLISCGSKHNTTVEKASTFNVDAQLDYCLSQAEKTLAMIPKDSLFPRTINQGSTQWRFVEKDDWTSGFWPGTLWYLYEYSKDEKWRAQADRYSRFLTSLSQNPPLDHDIGFQMFCSFGNGYRLTGNPEYKEIINKSAKQLTTLYNKNVGTILSWPREVPNMEWPHHNTIMDNMMNLELLLWSAENGGDPNFRKIAIDHAETTMNNHFRDDFTSYHVVIYDRETGEKIKGVTHQGLADDSMWARGQSWAIYGYTLMYRMTGDVRYLDFAQKVTDVYLSRLPKDKIPYWDFSAKVNADTPRDASAAAVTASALLELATFVKGDKREEYLQSAKVMLEELSSERYQSRAENNAFLLHSTGHFPAGSEIDASINYADYYYVEALIRLKRLNTGSM</sequence>